<dbReference type="KEGG" id="bths:CNY62_05040"/>
<evidence type="ECO:0000313" key="3">
    <source>
        <dbReference type="EMBL" id="ATF25810.1"/>
    </source>
</evidence>
<dbReference type="CDD" id="cd00347">
    <property type="entry name" value="Flavin_utilizing_monoxygenases"/>
    <property type="match status" value="1"/>
</dbReference>
<organism evidence="3 4">
    <name type="scientific">Brochothrix thermosphacta</name>
    <name type="common">Microbacterium thermosphactum</name>
    <dbReference type="NCBI Taxonomy" id="2756"/>
    <lineage>
        <taxon>Bacteria</taxon>
        <taxon>Bacillati</taxon>
        <taxon>Bacillota</taxon>
        <taxon>Bacilli</taxon>
        <taxon>Bacillales</taxon>
        <taxon>Listeriaceae</taxon>
        <taxon>Brochothrix</taxon>
    </lineage>
</organism>
<dbReference type="InterPro" id="IPR019949">
    <property type="entry name" value="CmoO-like"/>
</dbReference>
<evidence type="ECO:0000259" key="2">
    <source>
        <dbReference type="Pfam" id="PF00296"/>
    </source>
</evidence>
<dbReference type="Gene3D" id="3.20.20.30">
    <property type="entry name" value="Luciferase-like domain"/>
    <property type="match status" value="1"/>
</dbReference>
<reference evidence="3 4" key="1">
    <citation type="submission" date="2017-09" db="EMBL/GenBank/DDBJ databases">
        <title>Complete Genome Sequences of Two Strains of the Meat Spoilage Bacterium Brochothrix thermosphacta Isolated from Ground Chicken.</title>
        <authorList>
            <person name="Paoli G.C."/>
            <person name="Wijey C."/>
            <person name="Chen C.-Y."/>
            <person name="Nguyen L."/>
            <person name="Yan X."/>
            <person name="Irwin P.L."/>
        </authorList>
    </citation>
    <scope>NUCLEOTIDE SEQUENCE [LARGE SCALE GENOMIC DNA]</scope>
    <source>
        <strain evidence="3 4">BI</strain>
    </source>
</reference>
<dbReference type="OrthoDB" id="9780518at2"/>
<dbReference type="RefSeq" id="WP_069118596.1">
    <property type="nucleotide sequence ID" value="NZ_CP016841.1"/>
</dbReference>
<dbReference type="FunFam" id="3.20.20.30:FF:000002">
    <property type="entry name" value="LLM class flavin-dependent oxidoreductase"/>
    <property type="match status" value="1"/>
</dbReference>
<feature type="domain" description="Luciferase-like" evidence="2">
    <location>
        <begin position="1"/>
        <end position="299"/>
    </location>
</feature>
<proteinExistence type="predicted"/>
<accession>A0A1D2LPG7</accession>
<name>A0A1D2LPG7_BROTH</name>
<evidence type="ECO:0000313" key="4">
    <source>
        <dbReference type="Proteomes" id="UP000243591"/>
    </source>
</evidence>
<dbReference type="SUPFAM" id="SSF51679">
    <property type="entry name" value="Bacterial luciferase-like"/>
    <property type="match status" value="1"/>
</dbReference>
<sequence>MKLSILDQAVVPKNTDASEALNNAVELAIVGEELGYERIWLAEHHNNEGIASSAPEITMAHIAAKTKRIHVGSGGTMVMHYAPYKLAETFKTLSALSPGRVDFGAGRAPGGDHYSTMALSEGRPPAYDSAYTKIREALALMNDQMPENPLYHNAFAVPLNVTLPTAWLLGSTGDSAYQAGRMGLGYSYAQFFTGKMEPDVFKRYRESFSPSYFMEKPNIIVCYMITVAETIEEAEYEALPADISRLNLMRGRLEQRLSPEEAQNYPLTERDRLAISENRKAHLVGTPAMIKDMLEAEQDLHGFDEAMILCPPYAQSKRLEMYRLLADTFITQ</sequence>
<dbReference type="InterPro" id="IPR011251">
    <property type="entry name" value="Luciferase-like_dom"/>
</dbReference>
<dbReference type="EMBL" id="CP023483">
    <property type="protein sequence ID" value="ATF25810.1"/>
    <property type="molecule type" value="Genomic_DNA"/>
</dbReference>
<dbReference type="Proteomes" id="UP000243591">
    <property type="component" value="Chromosome"/>
</dbReference>
<dbReference type="STRING" id="2756.BFR44_06820"/>
<dbReference type="InterPro" id="IPR050766">
    <property type="entry name" value="Bact_Lucif_Oxidored"/>
</dbReference>
<dbReference type="InterPro" id="IPR036661">
    <property type="entry name" value="Luciferase-like_sf"/>
</dbReference>
<gene>
    <name evidence="3" type="ORF">CNY62_05040</name>
</gene>
<dbReference type="Pfam" id="PF00296">
    <property type="entry name" value="Bac_luciferase"/>
    <property type="match status" value="1"/>
</dbReference>
<dbReference type="PANTHER" id="PTHR30137:SF6">
    <property type="entry name" value="LUCIFERASE-LIKE MONOOXYGENASE"/>
    <property type="match status" value="1"/>
</dbReference>
<evidence type="ECO:0000256" key="1">
    <source>
        <dbReference type="ARBA" id="ARBA00007789"/>
    </source>
</evidence>
<protein>
    <submittedName>
        <fullName evidence="3">LLM class flavin-dependent oxidoreductase</fullName>
    </submittedName>
</protein>
<comment type="similarity">
    <text evidence="1">To bacterial alkanal monooxygenase alpha and beta chains.</text>
</comment>
<dbReference type="AlphaFoldDB" id="A0A1D2LPG7"/>
<dbReference type="GO" id="GO:0016705">
    <property type="term" value="F:oxidoreductase activity, acting on paired donors, with incorporation or reduction of molecular oxygen"/>
    <property type="evidence" value="ECO:0007669"/>
    <property type="project" value="InterPro"/>
</dbReference>
<dbReference type="GO" id="GO:0005829">
    <property type="term" value="C:cytosol"/>
    <property type="evidence" value="ECO:0007669"/>
    <property type="project" value="TreeGrafter"/>
</dbReference>
<keyword evidence="4" id="KW-1185">Reference proteome</keyword>
<dbReference type="PANTHER" id="PTHR30137">
    <property type="entry name" value="LUCIFERASE-LIKE MONOOXYGENASE"/>
    <property type="match status" value="1"/>
</dbReference>
<dbReference type="NCBIfam" id="TIGR03558">
    <property type="entry name" value="oxido_grp_1"/>
    <property type="match status" value="1"/>
</dbReference>